<keyword evidence="5 9" id="KW-0255">Endonuclease</keyword>
<protein>
    <recommendedName>
        <fullName evidence="9">CRISPR-associated endoribonuclease Cas2</fullName>
        <ecNumber evidence="9">3.1.-.-</ecNumber>
    </recommendedName>
</protein>
<evidence type="ECO:0000256" key="1">
    <source>
        <dbReference type="ARBA" id="ARBA00001946"/>
    </source>
</evidence>
<dbReference type="HAMAP" id="MF_01471">
    <property type="entry name" value="Cas2"/>
    <property type="match status" value="1"/>
</dbReference>
<dbReference type="EC" id="3.1.-.-" evidence="9"/>
<evidence type="ECO:0000256" key="9">
    <source>
        <dbReference type="HAMAP-Rule" id="MF_01471"/>
    </source>
</evidence>
<keyword evidence="7 9" id="KW-0460">Magnesium</keyword>
<accession>A0ABW3DEW0</accession>
<comment type="similarity">
    <text evidence="2 9 10">Belongs to the CRISPR-associated endoribonuclease Cas2 protein family.</text>
</comment>
<comment type="cofactor">
    <cofactor evidence="1 9">
        <name>Mg(2+)</name>
        <dbReference type="ChEBI" id="CHEBI:18420"/>
    </cofactor>
</comment>
<name>A0ABW3DEW0_9BACL</name>
<keyword evidence="12" id="KW-1185">Reference proteome</keyword>
<comment type="caution">
    <text evidence="11">The sequence shown here is derived from an EMBL/GenBank/DDBJ whole genome shotgun (WGS) entry which is preliminary data.</text>
</comment>
<comment type="subunit">
    <text evidence="9">Homodimer, forms a heterotetramer with a Cas1 homodimer.</text>
</comment>
<keyword evidence="4 9" id="KW-0479">Metal-binding</keyword>
<evidence type="ECO:0000256" key="10">
    <source>
        <dbReference type="PIRNR" id="PIRNR032582"/>
    </source>
</evidence>
<keyword evidence="6 9" id="KW-0378">Hydrolase</keyword>
<dbReference type="GO" id="GO:0004519">
    <property type="term" value="F:endonuclease activity"/>
    <property type="evidence" value="ECO:0007669"/>
    <property type="project" value="UniProtKB-KW"/>
</dbReference>
<organism evidence="11 12">
    <name type="scientific">Paenibacillus residui</name>
    <dbReference type="NCBI Taxonomy" id="629724"/>
    <lineage>
        <taxon>Bacteria</taxon>
        <taxon>Bacillati</taxon>
        <taxon>Bacillota</taxon>
        <taxon>Bacilli</taxon>
        <taxon>Bacillales</taxon>
        <taxon>Paenibacillaceae</taxon>
        <taxon>Paenibacillus</taxon>
    </lineage>
</organism>
<dbReference type="InterPro" id="IPR021127">
    <property type="entry name" value="CRISPR_associated_Cas2"/>
</dbReference>
<reference evidence="12" key="1">
    <citation type="journal article" date="2019" name="Int. J. Syst. Evol. Microbiol.">
        <title>The Global Catalogue of Microorganisms (GCM) 10K type strain sequencing project: providing services to taxonomists for standard genome sequencing and annotation.</title>
        <authorList>
            <consortium name="The Broad Institute Genomics Platform"/>
            <consortium name="The Broad Institute Genome Sequencing Center for Infectious Disease"/>
            <person name="Wu L."/>
            <person name="Ma J."/>
        </authorList>
    </citation>
    <scope>NUCLEOTIDE SEQUENCE [LARGE SCALE GENOMIC DNA]</scope>
    <source>
        <strain evidence="12">CCUG 57263</strain>
    </source>
</reference>
<dbReference type="Gene3D" id="3.30.70.240">
    <property type="match status" value="1"/>
</dbReference>
<evidence type="ECO:0000313" key="11">
    <source>
        <dbReference type="EMBL" id="MFD0871094.1"/>
    </source>
</evidence>
<comment type="function">
    <text evidence="9">CRISPR (clustered regularly interspaced short palindromic repeat), is an adaptive immune system that provides protection against mobile genetic elements (viruses, transposable elements and conjugative plasmids). CRISPR clusters contain sequences complementary to antecedent mobile elements and target invading nucleic acids. CRISPR clusters are transcribed and processed into CRISPR RNA (crRNA). Functions as a ssRNA-specific endoribonuclease. Involved in the integration of spacer DNA into the CRISPR cassette.</text>
</comment>
<evidence type="ECO:0000256" key="3">
    <source>
        <dbReference type="ARBA" id="ARBA00022722"/>
    </source>
</evidence>
<dbReference type="NCBIfam" id="TIGR01573">
    <property type="entry name" value="cas2"/>
    <property type="match status" value="1"/>
</dbReference>
<dbReference type="EMBL" id="JBHTIU010000073">
    <property type="protein sequence ID" value="MFD0871094.1"/>
    <property type="molecule type" value="Genomic_DNA"/>
</dbReference>
<keyword evidence="3 9" id="KW-0540">Nuclease</keyword>
<feature type="binding site" evidence="9">
    <location>
        <position position="8"/>
    </location>
    <ligand>
        <name>Mg(2+)</name>
        <dbReference type="ChEBI" id="CHEBI:18420"/>
        <note>catalytic</note>
    </ligand>
</feature>
<keyword evidence="8 9" id="KW-0051">Antiviral defense</keyword>
<dbReference type="SUPFAM" id="SSF143430">
    <property type="entry name" value="TTP0101/SSO1404-like"/>
    <property type="match status" value="1"/>
</dbReference>
<evidence type="ECO:0000256" key="6">
    <source>
        <dbReference type="ARBA" id="ARBA00022801"/>
    </source>
</evidence>
<dbReference type="InterPro" id="IPR019199">
    <property type="entry name" value="Virulence_VapD/CRISPR_Cas2"/>
</dbReference>
<dbReference type="CDD" id="cd09725">
    <property type="entry name" value="Cas2_I_II_III"/>
    <property type="match status" value="1"/>
</dbReference>
<dbReference type="Proteomes" id="UP001597120">
    <property type="component" value="Unassembled WGS sequence"/>
</dbReference>
<dbReference type="PANTHER" id="PTHR34405:SF3">
    <property type="entry name" value="CRISPR-ASSOCIATED ENDORIBONUCLEASE CAS2 3"/>
    <property type="match status" value="1"/>
</dbReference>
<dbReference type="PIRSF" id="PIRSF032582">
    <property type="entry name" value="Cas2"/>
    <property type="match status" value="1"/>
</dbReference>
<evidence type="ECO:0000256" key="8">
    <source>
        <dbReference type="ARBA" id="ARBA00023118"/>
    </source>
</evidence>
<dbReference type="Pfam" id="PF09827">
    <property type="entry name" value="CRISPR_Cas2"/>
    <property type="match status" value="1"/>
</dbReference>
<dbReference type="RefSeq" id="WP_379289983.1">
    <property type="nucleotide sequence ID" value="NZ_JBHTIU010000073.1"/>
</dbReference>
<sequence>MLVIITYDVNTTTSEGRRRLRQVSKKCLDYGQRVQNSVFECIVDSTQFRKLKYELVALIDPKTDSLRFYQLGDNYKRKVDHVGAKESFDVEGPLIL</sequence>
<dbReference type="PANTHER" id="PTHR34405">
    <property type="entry name" value="CRISPR-ASSOCIATED ENDORIBONUCLEASE CAS2"/>
    <property type="match status" value="1"/>
</dbReference>
<evidence type="ECO:0000313" key="12">
    <source>
        <dbReference type="Proteomes" id="UP001597120"/>
    </source>
</evidence>
<evidence type="ECO:0000256" key="2">
    <source>
        <dbReference type="ARBA" id="ARBA00009959"/>
    </source>
</evidence>
<gene>
    <name evidence="9 11" type="primary">cas2</name>
    <name evidence="11" type="ORF">ACFQ03_18295</name>
</gene>
<evidence type="ECO:0000256" key="7">
    <source>
        <dbReference type="ARBA" id="ARBA00022842"/>
    </source>
</evidence>
<proteinExistence type="inferred from homology"/>
<evidence type="ECO:0000256" key="4">
    <source>
        <dbReference type="ARBA" id="ARBA00022723"/>
    </source>
</evidence>
<evidence type="ECO:0000256" key="5">
    <source>
        <dbReference type="ARBA" id="ARBA00022759"/>
    </source>
</evidence>